<dbReference type="OrthoDB" id="4179155at2759"/>
<name>A0A1B7NU84_9EURO</name>
<comment type="caution">
    <text evidence="1">The sequence shown here is derived from an EMBL/GenBank/DDBJ whole genome shotgun (WGS) entry which is preliminary data.</text>
</comment>
<dbReference type="EMBL" id="LGUA01000741">
    <property type="protein sequence ID" value="OAX80301.1"/>
    <property type="molecule type" value="Genomic_DNA"/>
</dbReference>
<sequence length="101" mass="11846">MTVPPGTHGLDQSYFLFQDNVTTPVTNITLAREFQEYVRQFVTGEMNQEDFPDLSRWPKYGPEETSFNITLDGFEVQKDYWDINRRCQVQNDIFSERNNGA</sequence>
<evidence type="ECO:0008006" key="3">
    <source>
        <dbReference type="Google" id="ProtNLM"/>
    </source>
</evidence>
<accession>A0A1B7NU84</accession>
<reference evidence="1 2" key="1">
    <citation type="submission" date="2015-07" db="EMBL/GenBank/DDBJ databases">
        <title>Emmonsia species relationships and genome sequence.</title>
        <authorList>
            <person name="Cuomo C.A."/>
            <person name="Schwartz I.S."/>
            <person name="Kenyon C."/>
            <person name="de Hoog G.S."/>
            <person name="Govender N.P."/>
            <person name="Botha A."/>
            <person name="Moreno L."/>
            <person name="de Vries M."/>
            <person name="Munoz J.F."/>
            <person name="Stielow J.B."/>
        </authorList>
    </citation>
    <scope>NUCLEOTIDE SEQUENCE [LARGE SCALE GENOMIC DNA]</scope>
    <source>
        <strain evidence="1 2">CBS 136260</strain>
    </source>
</reference>
<dbReference type="AlphaFoldDB" id="A0A1B7NU84"/>
<protein>
    <recommendedName>
        <fullName evidence="3">Carboxylesterase type B domain-containing protein</fullName>
    </recommendedName>
</protein>
<proteinExistence type="predicted"/>
<gene>
    <name evidence="1" type="ORF">ACJ72_05370</name>
</gene>
<organism evidence="1 2">
    <name type="scientific">Emergomyces africanus</name>
    <dbReference type="NCBI Taxonomy" id="1955775"/>
    <lineage>
        <taxon>Eukaryota</taxon>
        <taxon>Fungi</taxon>
        <taxon>Dikarya</taxon>
        <taxon>Ascomycota</taxon>
        <taxon>Pezizomycotina</taxon>
        <taxon>Eurotiomycetes</taxon>
        <taxon>Eurotiomycetidae</taxon>
        <taxon>Onygenales</taxon>
        <taxon>Ajellomycetaceae</taxon>
        <taxon>Emergomyces</taxon>
    </lineage>
</organism>
<evidence type="ECO:0000313" key="1">
    <source>
        <dbReference type="EMBL" id="OAX80301.1"/>
    </source>
</evidence>
<evidence type="ECO:0000313" key="2">
    <source>
        <dbReference type="Proteomes" id="UP000091918"/>
    </source>
</evidence>
<dbReference type="Proteomes" id="UP000091918">
    <property type="component" value="Unassembled WGS sequence"/>
</dbReference>
<keyword evidence="2" id="KW-1185">Reference proteome</keyword>